<reference evidence="3 4" key="1">
    <citation type="submission" date="2019-03" db="EMBL/GenBank/DDBJ databases">
        <title>Genomic Encyclopedia of Type Strains, Phase IV (KMG-IV): sequencing the most valuable type-strain genomes for metagenomic binning, comparative biology and taxonomic classification.</title>
        <authorList>
            <person name="Goeker M."/>
        </authorList>
    </citation>
    <scope>NUCLEOTIDE SEQUENCE [LARGE SCALE GENOMIC DNA]</scope>
    <source>
        <strain evidence="3 4">DSM 19580</strain>
    </source>
</reference>
<dbReference type="Proteomes" id="UP000295719">
    <property type="component" value="Unassembled WGS sequence"/>
</dbReference>
<keyword evidence="4" id="KW-1185">Reference proteome</keyword>
<evidence type="ECO:0000313" key="3">
    <source>
        <dbReference type="EMBL" id="TCW00386.1"/>
    </source>
</evidence>
<dbReference type="RefSeq" id="WP_131863948.1">
    <property type="nucleotide sequence ID" value="NZ_SMCR01000001.1"/>
</dbReference>
<dbReference type="OrthoDB" id="7225452at2"/>
<sequence length="128" mass="13905">MKKFVILAISASLLLAGCSSSGNKQLQKESETSVQTRLQEGVTTKAQVKAYFGSPDNVNFTDGGKEIWKYSFAKAKVSGKAFIPFYGLFNNTVTGTKKELVILFDGDKVAKYSMSESEINTRTGLASD</sequence>
<evidence type="ECO:0000313" key="4">
    <source>
        <dbReference type="Proteomes" id="UP000295719"/>
    </source>
</evidence>
<accession>A0A4V2W5M2</accession>
<name>A0A4V2W5M2_9GAMM</name>
<feature type="chain" id="PRO_5020915918" description="Beta-barrel assembly machine subunit BamE" evidence="2">
    <location>
        <begin position="22"/>
        <end position="128"/>
    </location>
</feature>
<comment type="caution">
    <text evidence="3">The sequence shown here is derived from an EMBL/GenBank/DDBJ whole genome shotgun (WGS) entry which is preliminary data.</text>
</comment>
<organism evidence="3 4">
    <name type="scientific">Biostraticola tofi</name>
    <dbReference type="NCBI Taxonomy" id="466109"/>
    <lineage>
        <taxon>Bacteria</taxon>
        <taxon>Pseudomonadati</taxon>
        <taxon>Pseudomonadota</taxon>
        <taxon>Gammaproteobacteria</taxon>
        <taxon>Enterobacterales</taxon>
        <taxon>Bruguierivoracaceae</taxon>
        <taxon>Biostraticola</taxon>
    </lineage>
</organism>
<dbReference type="PROSITE" id="PS51257">
    <property type="entry name" value="PROKAR_LIPOPROTEIN"/>
    <property type="match status" value="1"/>
</dbReference>
<evidence type="ECO:0000256" key="1">
    <source>
        <dbReference type="ARBA" id="ARBA00022729"/>
    </source>
</evidence>
<gene>
    <name evidence="3" type="ORF">EDC52_101736</name>
</gene>
<proteinExistence type="predicted"/>
<dbReference type="EMBL" id="SMCR01000001">
    <property type="protein sequence ID" value="TCW00386.1"/>
    <property type="molecule type" value="Genomic_DNA"/>
</dbReference>
<protein>
    <recommendedName>
        <fullName evidence="5">Beta-barrel assembly machine subunit BamE</fullName>
    </recommendedName>
</protein>
<dbReference type="InterPro" id="IPR037873">
    <property type="entry name" value="BamE-like"/>
</dbReference>
<evidence type="ECO:0008006" key="5">
    <source>
        <dbReference type="Google" id="ProtNLM"/>
    </source>
</evidence>
<dbReference type="AlphaFoldDB" id="A0A4V2W5M2"/>
<dbReference type="Gene3D" id="3.30.1450.10">
    <property type="match status" value="1"/>
</dbReference>
<evidence type="ECO:0000256" key="2">
    <source>
        <dbReference type="SAM" id="SignalP"/>
    </source>
</evidence>
<feature type="signal peptide" evidence="2">
    <location>
        <begin position="1"/>
        <end position="21"/>
    </location>
</feature>
<keyword evidence="1 2" id="KW-0732">Signal</keyword>